<dbReference type="NCBIfam" id="TIGR00492">
    <property type="entry name" value="alr"/>
    <property type="match status" value="1"/>
</dbReference>
<dbReference type="CDD" id="cd00430">
    <property type="entry name" value="PLPDE_III_AR"/>
    <property type="match status" value="1"/>
</dbReference>
<feature type="domain" description="Alanine racemase C-terminal" evidence="4">
    <location>
        <begin position="249"/>
        <end position="377"/>
    </location>
</feature>
<dbReference type="PRINTS" id="PR00992">
    <property type="entry name" value="ALARACEMASE"/>
</dbReference>
<dbReference type="GO" id="GO:0009252">
    <property type="term" value="P:peptidoglycan biosynthetic process"/>
    <property type="evidence" value="ECO:0007669"/>
    <property type="project" value="TreeGrafter"/>
</dbReference>
<keyword evidence="3" id="KW-0413">Isomerase</keyword>
<dbReference type="GO" id="GO:0008784">
    <property type="term" value="F:alanine racemase activity"/>
    <property type="evidence" value="ECO:0007669"/>
    <property type="project" value="InterPro"/>
</dbReference>
<dbReference type="InterPro" id="IPR020622">
    <property type="entry name" value="Ala_racemase_pyridoxalP-BS"/>
</dbReference>
<keyword evidence="2" id="KW-0663">Pyridoxal phosphate</keyword>
<dbReference type="HAMAP" id="MF_01201">
    <property type="entry name" value="Ala_racemase"/>
    <property type="match status" value="1"/>
</dbReference>
<name>A0A6J6FPQ3_9ZZZZ</name>
<proteinExistence type="inferred from homology"/>
<dbReference type="AlphaFoldDB" id="A0A6J6FPQ3"/>
<dbReference type="PROSITE" id="PS00395">
    <property type="entry name" value="ALANINE_RACEMASE"/>
    <property type="match status" value="1"/>
</dbReference>
<gene>
    <name evidence="5" type="ORF">UFOPK1826_00062</name>
</gene>
<evidence type="ECO:0000256" key="3">
    <source>
        <dbReference type="ARBA" id="ARBA00023235"/>
    </source>
</evidence>
<evidence type="ECO:0000256" key="1">
    <source>
        <dbReference type="ARBA" id="ARBA00001933"/>
    </source>
</evidence>
<dbReference type="GO" id="GO:0005829">
    <property type="term" value="C:cytosol"/>
    <property type="evidence" value="ECO:0007669"/>
    <property type="project" value="TreeGrafter"/>
</dbReference>
<dbReference type="PANTHER" id="PTHR30511:SF0">
    <property type="entry name" value="ALANINE RACEMASE, CATABOLIC-RELATED"/>
    <property type="match status" value="1"/>
</dbReference>
<dbReference type="Pfam" id="PF00842">
    <property type="entry name" value="Ala_racemase_C"/>
    <property type="match status" value="1"/>
</dbReference>
<comment type="cofactor">
    <cofactor evidence="1">
        <name>pyridoxal 5'-phosphate</name>
        <dbReference type="ChEBI" id="CHEBI:597326"/>
    </cofactor>
</comment>
<dbReference type="SMART" id="SM01005">
    <property type="entry name" value="Ala_racemase_C"/>
    <property type="match status" value="1"/>
</dbReference>
<dbReference type="Gene3D" id="2.40.37.10">
    <property type="entry name" value="Lyase, Ornithine Decarboxylase, Chain A, domain 1"/>
    <property type="match status" value="1"/>
</dbReference>
<dbReference type="SUPFAM" id="SSF50621">
    <property type="entry name" value="Alanine racemase C-terminal domain-like"/>
    <property type="match status" value="1"/>
</dbReference>
<reference evidence="5" key="1">
    <citation type="submission" date="2020-05" db="EMBL/GenBank/DDBJ databases">
        <authorList>
            <person name="Chiriac C."/>
            <person name="Salcher M."/>
            <person name="Ghai R."/>
            <person name="Kavagutti S V."/>
        </authorList>
    </citation>
    <scope>NUCLEOTIDE SEQUENCE</scope>
</reference>
<dbReference type="InterPro" id="IPR000821">
    <property type="entry name" value="Ala_racemase"/>
</dbReference>
<dbReference type="FunFam" id="3.20.20.10:FF:000002">
    <property type="entry name" value="Alanine racemase"/>
    <property type="match status" value="1"/>
</dbReference>
<evidence type="ECO:0000313" key="5">
    <source>
        <dbReference type="EMBL" id="CAB4591066.1"/>
    </source>
</evidence>
<dbReference type="EMBL" id="CAEZUN010000004">
    <property type="protein sequence ID" value="CAB4591066.1"/>
    <property type="molecule type" value="Genomic_DNA"/>
</dbReference>
<dbReference type="InterPro" id="IPR011079">
    <property type="entry name" value="Ala_racemase_C"/>
</dbReference>
<dbReference type="SUPFAM" id="SSF51419">
    <property type="entry name" value="PLP-binding barrel"/>
    <property type="match status" value="1"/>
</dbReference>
<evidence type="ECO:0000259" key="4">
    <source>
        <dbReference type="SMART" id="SM01005"/>
    </source>
</evidence>
<dbReference type="Pfam" id="PF01168">
    <property type="entry name" value="Ala_racemase_N"/>
    <property type="match status" value="1"/>
</dbReference>
<dbReference type="GO" id="GO:0030632">
    <property type="term" value="P:D-alanine biosynthetic process"/>
    <property type="evidence" value="ECO:0007669"/>
    <property type="project" value="TreeGrafter"/>
</dbReference>
<dbReference type="PANTHER" id="PTHR30511">
    <property type="entry name" value="ALANINE RACEMASE"/>
    <property type="match status" value="1"/>
</dbReference>
<dbReference type="InterPro" id="IPR009006">
    <property type="entry name" value="Ala_racemase/Decarboxylase_C"/>
</dbReference>
<dbReference type="Gene3D" id="3.20.20.10">
    <property type="entry name" value="Alanine racemase"/>
    <property type="match status" value="1"/>
</dbReference>
<accession>A0A6J6FPQ3</accession>
<sequence>MSTTDRWAWAEVDLLALSENVKALVKQAGRAELWATVKANGYGHGAVEVALAALASGARGLCVALADEAHELRQAKITAPILIVSEQPETQHEQMLRDDVAATLYNETTITSYAAKAAQLGVIGRVHLKVDTGMHRVGAPNEDALVRAKQINSLKSLSLEGVYTHFAAADLPEHSATDLQRHKFAEVIKLLEQNSLRPKYVHTANSSAAIREIDTDSDAGIGIARVGIAMYGIAPSIELESHATTLKPVMSVHARVSHVQHLKAGEGISYGLRSKLECDSTIATLPIGYADGISRRLWSVGGEVLISGKRCPIIGVVTMDQLMVNCADAQIKIGDEAVLLGTQGTETITANEIATRLETIGYEIVCGISSRIPRRYINAKK</sequence>
<organism evidence="5">
    <name type="scientific">freshwater metagenome</name>
    <dbReference type="NCBI Taxonomy" id="449393"/>
    <lineage>
        <taxon>unclassified sequences</taxon>
        <taxon>metagenomes</taxon>
        <taxon>ecological metagenomes</taxon>
    </lineage>
</organism>
<protein>
    <submittedName>
        <fullName evidence="5">Unannotated protein</fullName>
    </submittedName>
</protein>
<evidence type="ECO:0000256" key="2">
    <source>
        <dbReference type="ARBA" id="ARBA00022898"/>
    </source>
</evidence>
<dbReference type="GO" id="GO:0030170">
    <property type="term" value="F:pyridoxal phosphate binding"/>
    <property type="evidence" value="ECO:0007669"/>
    <property type="project" value="TreeGrafter"/>
</dbReference>
<dbReference type="InterPro" id="IPR001608">
    <property type="entry name" value="Ala_racemase_N"/>
</dbReference>
<dbReference type="InterPro" id="IPR029066">
    <property type="entry name" value="PLP-binding_barrel"/>
</dbReference>